<evidence type="ECO:0000313" key="2">
    <source>
        <dbReference type="Proteomes" id="UP000762676"/>
    </source>
</evidence>
<evidence type="ECO:0000313" key="1">
    <source>
        <dbReference type="EMBL" id="GFR61763.1"/>
    </source>
</evidence>
<keyword evidence="2" id="KW-1185">Reference proteome</keyword>
<dbReference type="EMBL" id="BMAT01000211">
    <property type="protein sequence ID" value="GFR61763.1"/>
    <property type="molecule type" value="Genomic_DNA"/>
</dbReference>
<proteinExistence type="predicted"/>
<gene>
    <name evidence="1" type="ORF">ElyMa_000111800</name>
</gene>
<reference evidence="1 2" key="1">
    <citation type="journal article" date="2021" name="Elife">
        <title>Chloroplast acquisition without the gene transfer in kleptoplastic sea slugs, Plakobranchus ocellatus.</title>
        <authorList>
            <person name="Maeda T."/>
            <person name="Takahashi S."/>
            <person name="Yoshida T."/>
            <person name="Shimamura S."/>
            <person name="Takaki Y."/>
            <person name="Nagai Y."/>
            <person name="Toyoda A."/>
            <person name="Suzuki Y."/>
            <person name="Arimoto A."/>
            <person name="Ishii H."/>
            <person name="Satoh N."/>
            <person name="Nishiyama T."/>
            <person name="Hasebe M."/>
            <person name="Maruyama T."/>
            <person name="Minagawa J."/>
            <person name="Obokata J."/>
            <person name="Shigenobu S."/>
        </authorList>
    </citation>
    <scope>NUCLEOTIDE SEQUENCE [LARGE SCALE GENOMIC DNA]</scope>
</reference>
<dbReference type="PANTHER" id="PTHR16214:SF3">
    <property type="entry name" value="TRANSMEMBRANE PROTEIN 260"/>
    <property type="match status" value="1"/>
</dbReference>
<sequence>MPLIDNQPETGKHPHIKLSQMDSNVWTCLFQQRNLPLCDNSTNTVVRDFALQSLAAFPNSSIILTKGDLPSNSFRYFHLCEGVRPDLTVFDQEVLTYPWSLPMTRKFYPAIHFPGGFLHLKKRVSSNGEKSFTFLDLINANYHRPLFACIGVQEYESSWKKGYDLWPYSVCWRFKKKVETLAIGQWSEETEHLADSWHYAQNSFEPGSWESVANDEMWRAKTATAMFYLDIALTLPEGSKEYFELLTHSYQLLSRALKQASYLSSTNSSDDVPGYWHRNFAIICERLVRSPVTENIKGLSSPESLPDQISLVRLTAHHFRQFLRQDPHDPDYAKIQEAVSALQTYLDNISEEKPTK</sequence>
<keyword evidence="1" id="KW-0472">Membrane</keyword>
<dbReference type="AlphaFoldDB" id="A0AAV4EKZ2"/>
<accession>A0AAV4EKZ2</accession>
<protein>
    <submittedName>
        <fullName evidence="1">Transmembrane protein 260-like</fullName>
    </submittedName>
</protein>
<name>A0AAV4EKZ2_9GAST</name>
<keyword evidence="1" id="KW-0812">Transmembrane</keyword>
<dbReference type="InterPro" id="IPR052724">
    <property type="entry name" value="GT117_domain-containing"/>
</dbReference>
<dbReference type="PANTHER" id="PTHR16214">
    <property type="entry name" value="TRANSMEMBRANE PROTEIN 260"/>
    <property type="match status" value="1"/>
</dbReference>
<organism evidence="1 2">
    <name type="scientific">Elysia marginata</name>
    <dbReference type="NCBI Taxonomy" id="1093978"/>
    <lineage>
        <taxon>Eukaryota</taxon>
        <taxon>Metazoa</taxon>
        <taxon>Spiralia</taxon>
        <taxon>Lophotrochozoa</taxon>
        <taxon>Mollusca</taxon>
        <taxon>Gastropoda</taxon>
        <taxon>Heterobranchia</taxon>
        <taxon>Euthyneura</taxon>
        <taxon>Panpulmonata</taxon>
        <taxon>Sacoglossa</taxon>
        <taxon>Placobranchoidea</taxon>
        <taxon>Plakobranchidae</taxon>
        <taxon>Elysia</taxon>
    </lineage>
</organism>
<dbReference type="Proteomes" id="UP000762676">
    <property type="component" value="Unassembled WGS sequence"/>
</dbReference>
<comment type="caution">
    <text evidence="1">The sequence shown here is derived from an EMBL/GenBank/DDBJ whole genome shotgun (WGS) entry which is preliminary data.</text>
</comment>